<organism evidence="1 2">
    <name type="scientific">Smallanthus sonchifolius</name>
    <dbReference type="NCBI Taxonomy" id="185202"/>
    <lineage>
        <taxon>Eukaryota</taxon>
        <taxon>Viridiplantae</taxon>
        <taxon>Streptophyta</taxon>
        <taxon>Embryophyta</taxon>
        <taxon>Tracheophyta</taxon>
        <taxon>Spermatophyta</taxon>
        <taxon>Magnoliopsida</taxon>
        <taxon>eudicotyledons</taxon>
        <taxon>Gunneridae</taxon>
        <taxon>Pentapetalae</taxon>
        <taxon>asterids</taxon>
        <taxon>campanulids</taxon>
        <taxon>Asterales</taxon>
        <taxon>Asteraceae</taxon>
        <taxon>Asteroideae</taxon>
        <taxon>Heliantheae alliance</taxon>
        <taxon>Millerieae</taxon>
        <taxon>Smallanthus</taxon>
    </lineage>
</organism>
<dbReference type="EMBL" id="CM042024">
    <property type="protein sequence ID" value="KAI3810640.1"/>
    <property type="molecule type" value="Genomic_DNA"/>
</dbReference>
<sequence length="319" mass="35582">MHRHEKARPYEEKSHPFGEFSYREVLVGNNSSPCVKFNADSNLVSRWKHFLLVGEVLDMKVLCDLKNRLHGIVDYGPDIKYLWGMKVLLTFGSTVGARKFLNERREEHEWIFRNLQIWESQRMNIEWKGRTLPVWIQETSRCWAPDFISNPAPYTPSTSGEGSSLTTAIPPPDKTVVEKPSSGGKTGGASASYSHDSSKSVKKLRSPDMGDQGSGSSTSGNHEEGGGVSVSFISPEVGLGGNSGQNMAPENHIQTNMGSDMVGIVHREDLGPMDEEANSNIHRPKVDLNELPKVSALTSQEVRARDSIENNWRWKFKTL</sequence>
<keyword evidence="2" id="KW-1185">Reference proteome</keyword>
<accession>A0ACB9IT13</accession>
<reference evidence="1 2" key="2">
    <citation type="journal article" date="2022" name="Mol. Ecol. Resour.">
        <title>The genomes of chicory, endive, great burdock and yacon provide insights into Asteraceae paleo-polyploidization history and plant inulin production.</title>
        <authorList>
            <person name="Fan W."/>
            <person name="Wang S."/>
            <person name="Wang H."/>
            <person name="Wang A."/>
            <person name="Jiang F."/>
            <person name="Liu H."/>
            <person name="Zhao H."/>
            <person name="Xu D."/>
            <person name="Zhang Y."/>
        </authorList>
    </citation>
    <scope>NUCLEOTIDE SEQUENCE [LARGE SCALE GENOMIC DNA]</scope>
    <source>
        <strain evidence="2">cv. Yunnan</strain>
        <tissue evidence="1">Leaves</tissue>
    </source>
</reference>
<evidence type="ECO:0000313" key="2">
    <source>
        <dbReference type="Proteomes" id="UP001056120"/>
    </source>
</evidence>
<dbReference type="Proteomes" id="UP001056120">
    <property type="component" value="Linkage Group LG07"/>
</dbReference>
<name>A0ACB9IT13_9ASTR</name>
<reference evidence="2" key="1">
    <citation type="journal article" date="2022" name="Mol. Ecol. Resour.">
        <title>The genomes of chicory, endive, great burdock and yacon provide insights into Asteraceae palaeo-polyploidization history and plant inulin production.</title>
        <authorList>
            <person name="Fan W."/>
            <person name="Wang S."/>
            <person name="Wang H."/>
            <person name="Wang A."/>
            <person name="Jiang F."/>
            <person name="Liu H."/>
            <person name="Zhao H."/>
            <person name="Xu D."/>
            <person name="Zhang Y."/>
        </authorList>
    </citation>
    <scope>NUCLEOTIDE SEQUENCE [LARGE SCALE GENOMIC DNA]</scope>
    <source>
        <strain evidence="2">cv. Yunnan</strain>
    </source>
</reference>
<protein>
    <submittedName>
        <fullName evidence="1">Uncharacterized protein</fullName>
    </submittedName>
</protein>
<gene>
    <name evidence="1" type="ORF">L1987_20261</name>
</gene>
<comment type="caution">
    <text evidence="1">The sequence shown here is derived from an EMBL/GenBank/DDBJ whole genome shotgun (WGS) entry which is preliminary data.</text>
</comment>
<evidence type="ECO:0000313" key="1">
    <source>
        <dbReference type="EMBL" id="KAI3810640.1"/>
    </source>
</evidence>
<proteinExistence type="predicted"/>